<dbReference type="AlphaFoldDB" id="A0AAV0KMI8"/>
<proteinExistence type="predicted"/>
<organism evidence="2 3">
    <name type="scientific">Linum tenue</name>
    <dbReference type="NCBI Taxonomy" id="586396"/>
    <lineage>
        <taxon>Eukaryota</taxon>
        <taxon>Viridiplantae</taxon>
        <taxon>Streptophyta</taxon>
        <taxon>Embryophyta</taxon>
        <taxon>Tracheophyta</taxon>
        <taxon>Spermatophyta</taxon>
        <taxon>Magnoliopsida</taxon>
        <taxon>eudicotyledons</taxon>
        <taxon>Gunneridae</taxon>
        <taxon>Pentapetalae</taxon>
        <taxon>rosids</taxon>
        <taxon>fabids</taxon>
        <taxon>Malpighiales</taxon>
        <taxon>Linaceae</taxon>
        <taxon>Linum</taxon>
    </lineage>
</organism>
<protein>
    <submittedName>
        <fullName evidence="2">Uncharacterized protein</fullName>
    </submittedName>
</protein>
<evidence type="ECO:0000256" key="1">
    <source>
        <dbReference type="SAM" id="Phobius"/>
    </source>
</evidence>
<keyword evidence="1" id="KW-0812">Transmembrane</keyword>
<keyword evidence="1" id="KW-1133">Transmembrane helix</keyword>
<name>A0AAV0KMI8_9ROSI</name>
<keyword evidence="1" id="KW-0472">Membrane</keyword>
<feature type="non-terminal residue" evidence="2">
    <location>
        <position position="1"/>
    </location>
</feature>
<feature type="transmembrane region" description="Helical" evidence="1">
    <location>
        <begin position="40"/>
        <end position="61"/>
    </location>
</feature>
<accession>A0AAV0KMI8</accession>
<evidence type="ECO:0000313" key="3">
    <source>
        <dbReference type="Proteomes" id="UP001154282"/>
    </source>
</evidence>
<gene>
    <name evidence="2" type="ORF">LITE_LOCUS19011</name>
</gene>
<keyword evidence="3" id="KW-1185">Reference proteome</keyword>
<sequence length="142" mass="16094">LSFPLSFSLQILFFSKSDLFFSSSFFFQQSNERKVQPPSFIVFLLIEILLLLRYSLLLFFFPHRNGRGKSEFSFFHYVSSLCQVLDLKLQIAQEGKDLDVRERGSMGTSEGGEKEEGRHGLRVIVGSASGQNSVSSLNELTL</sequence>
<dbReference type="EMBL" id="CAMGYJ010000005">
    <property type="protein sequence ID" value="CAI0422083.1"/>
    <property type="molecule type" value="Genomic_DNA"/>
</dbReference>
<comment type="caution">
    <text evidence="2">The sequence shown here is derived from an EMBL/GenBank/DDBJ whole genome shotgun (WGS) entry which is preliminary data.</text>
</comment>
<reference evidence="2" key="1">
    <citation type="submission" date="2022-08" db="EMBL/GenBank/DDBJ databases">
        <authorList>
            <person name="Gutierrez-Valencia J."/>
        </authorList>
    </citation>
    <scope>NUCLEOTIDE SEQUENCE</scope>
</reference>
<dbReference type="Proteomes" id="UP001154282">
    <property type="component" value="Unassembled WGS sequence"/>
</dbReference>
<evidence type="ECO:0000313" key="2">
    <source>
        <dbReference type="EMBL" id="CAI0422083.1"/>
    </source>
</evidence>